<evidence type="ECO:0000256" key="3">
    <source>
        <dbReference type="PROSITE-ProRule" id="PRU01191"/>
    </source>
</evidence>
<protein>
    <submittedName>
        <fullName evidence="5">Nodulation-signaling pathway 2 protein</fullName>
    </submittedName>
</protein>
<proteinExistence type="inferred from homology"/>
<keyword evidence="6" id="KW-1185">Reference proteome</keyword>
<gene>
    <name evidence="5" type="primary">NSP2</name>
    <name evidence="5" type="ORF">KSP40_PGU022261</name>
</gene>
<organism evidence="5 6">
    <name type="scientific">Platanthera guangdongensis</name>
    <dbReference type="NCBI Taxonomy" id="2320717"/>
    <lineage>
        <taxon>Eukaryota</taxon>
        <taxon>Viridiplantae</taxon>
        <taxon>Streptophyta</taxon>
        <taxon>Embryophyta</taxon>
        <taxon>Tracheophyta</taxon>
        <taxon>Spermatophyta</taxon>
        <taxon>Magnoliopsida</taxon>
        <taxon>Liliopsida</taxon>
        <taxon>Asparagales</taxon>
        <taxon>Orchidaceae</taxon>
        <taxon>Orchidoideae</taxon>
        <taxon>Orchideae</taxon>
        <taxon>Orchidinae</taxon>
        <taxon>Platanthera</taxon>
    </lineage>
</organism>
<comment type="caution">
    <text evidence="3">Lacks conserved residue(s) required for the propagation of feature annotation.</text>
</comment>
<dbReference type="Proteomes" id="UP001412067">
    <property type="component" value="Unassembled WGS sequence"/>
</dbReference>
<evidence type="ECO:0000256" key="4">
    <source>
        <dbReference type="SAM" id="MobiDB-lite"/>
    </source>
</evidence>
<evidence type="ECO:0000313" key="5">
    <source>
        <dbReference type="EMBL" id="KAK8971512.1"/>
    </source>
</evidence>
<comment type="caution">
    <text evidence="5">The sequence shown here is derived from an EMBL/GenBank/DDBJ whole genome shotgun (WGS) entry which is preliminary data.</text>
</comment>
<dbReference type="PANTHER" id="PTHR31636">
    <property type="entry name" value="OSJNBA0084A10.13 PROTEIN-RELATED"/>
    <property type="match status" value="1"/>
</dbReference>
<reference evidence="5 6" key="1">
    <citation type="journal article" date="2022" name="Nat. Plants">
        <title>Genomes of leafy and leafless Platanthera orchids illuminate the evolution of mycoheterotrophy.</title>
        <authorList>
            <person name="Li M.H."/>
            <person name="Liu K.W."/>
            <person name="Li Z."/>
            <person name="Lu H.C."/>
            <person name="Ye Q.L."/>
            <person name="Zhang D."/>
            <person name="Wang J.Y."/>
            <person name="Li Y.F."/>
            <person name="Zhong Z.M."/>
            <person name="Liu X."/>
            <person name="Yu X."/>
            <person name="Liu D.K."/>
            <person name="Tu X.D."/>
            <person name="Liu B."/>
            <person name="Hao Y."/>
            <person name="Liao X.Y."/>
            <person name="Jiang Y.T."/>
            <person name="Sun W.H."/>
            <person name="Chen J."/>
            <person name="Chen Y.Q."/>
            <person name="Ai Y."/>
            <person name="Zhai J.W."/>
            <person name="Wu S.S."/>
            <person name="Zhou Z."/>
            <person name="Hsiao Y.Y."/>
            <person name="Wu W.L."/>
            <person name="Chen Y.Y."/>
            <person name="Lin Y.F."/>
            <person name="Hsu J.L."/>
            <person name="Li C.Y."/>
            <person name="Wang Z.W."/>
            <person name="Zhao X."/>
            <person name="Zhong W.Y."/>
            <person name="Ma X.K."/>
            <person name="Ma L."/>
            <person name="Huang J."/>
            <person name="Chen G.Z."/>
            <person name="Huang M.Z."/>
            <person name="Huang L."/>
            <person name="Peng D.H."/>
            <person name="Luo Y.B."/>
            <person name="Zou S.Q."/>
            <person name="Chen S.P."/>
            <person name="Lan S."/>
            <person name="Tsai W.C."/>
            <person name="Van de Peer Y."/>
            <person name="Liu Z.J."/>
        </authorList>
    </citation>
    <scope>NUCLEOTIDE SEQUENCE [LARGE SCALE GENOMIC DNA]</scope>
    <source>
        <strain evidence="5">Lor288</strain>
    </source>
</reference>
<feature type="short sequence motif" description="VHIID" evidence="3">
    <location>
        <begin position="217"/>
        <end position="221"/>
    </location>
</feature>
<evidence type="ECO:0000256" key="1">
    <source>
        <dbReference type="ARBA" id="ARBA00023015"/>
    </source>
</evidence>
<name>A0ABR2N5Y3_9ASPA</name>
<dbReference type="Pfam" id="PF03514">
    <property type="entry name" value="GRAS"/>
    <property type="match status" value="1"/>
</dbReference>
<dbReference type="PROSITE" id="PS50985">
    <property type="entry name" value="GRAS"/>
    <property type="match status" value="1"/>
</dbReference>
<sequence length="502" mass="54582">MRTAEMEVDMEGIMELAFLGCSSNAAAAGDLWCRDWSPAIEWDRFPVDDEFHGQFEYYGLPCSPVHQDWSTSVSATSTNCPGTPLDEQPQPLPQQAGTESSVSDDEQGLRLVHLLMAVAEALSGADKSRYLAGVILVRLRELLAAGGSSSMERLAEHFTDALQGLLDGCRQPEEPPHQPSEALEAFQMLQDMSPYVKFGHFTANQAILEAVAGERRVHVVDYDVMEGVQWAALMQALVSRPQDGAPPPHLRITTVTRCGGGRRSVSPVLETGRRLSAFAASIGLPFTFGHCRLDGDEKFRPEAVKLVKGEAVVFNCALHPPHLPPHTSTSVSSFLAGAGVLGARVVTVVEETAAAFSGSGGGGGGDFVGLFMEELKRYSAMWDSLEAGFPKHGKSRGVVERMILGPMIAGAVRRAYLRQEDGVDKREGWAEWMEAAGFSRVGLSFFNLCQSRLLLGLFNDGYRVEEETPNNLVFCWKTCRLLSASVWSAPAIEWPAARSFSS</sequence>
<feature type="region of interest" description="SAW" evidence="3">
    <location>
        <begin position="413"/>
        <end position="488"/>
    </location>
</feature>
<evidence type="ECO:0000313" key="6">
    <source>
        <dbReference type="Proteomes" id="UP001412067"/>
    </source>
</evidence>
<keyword evidence="1" id="KW-0805">Transcription regulation</keyword>
<feature type="region of interest" description="Leucine repeat II (LRII)" evidence="3">
    <location>
        <begin position="270"/>
        <end position="302"/>
    </location>
</feature>
<evidence type="ECO:0000256" key="2">
    <source>
        <dbReference type="ARBA" id="ARBA00023163"/>
    </source>
</evidence>
<keyword evidence="2" id="KW-0804">Transcription</keyword>
<feature type="region of interest" description="Disordered" evidence="4">
    <location>
        <begin position="71"/>
        <end position="103"/>
    </location>
</feature>
<feature type="compositionally biased region" description="Polar residues" evidence="4">
    <location>
        <begin position="71"/>
        <end position="81"/>
    </location>
</feature>
<accession>A0ABR2N5Y3</accession>
<dbReference type="EMBL" id="JBBWWR010000001">
    <property type="protein sequence ID" value="KAK8971512.1"/>
    <property type="molecule type" value="Genomic_DNA"/>
</dbReference>
<comment type="similarity">
    <text evidence="3">Belongs to the GRAS family.</text>
</comment>
<feature type="compositionally biased region" description="Low complexity" evidence="4">
    <location>
        <begin position="84"/>
        <end position="95"/>
    </location>
</feature>
<dbReference type="InterPro" id="IPR005202">
    <property type="entry name" value="TF_GRAS"/>
</dbReference>